<dbReference type="PANTHER" id="PTHR43767:SF1">
    <property type="entry name" value="NONRIBOSOMAL PEPTIDE SYNTHASE PES1 (EUROFUNG)-RELATED"/>
    <property type="match status" value="1"/>
</dbReference>
<accession>A0A0D8HJS6</accession>
<feature type="domain" description="AMP-dependent synthetase/ligase" evidence="3">
    <location>
        <begin position="12"/>
        <end position="379"/>
    </location>
</feature>
<organism evidence="5 6">
    <name type="scientific">Acidithrix ferrooxidans</name>
    <dbReference type="NCBI Taxonomy" id="1280514"/>
    <lineage>
        <taxon>Bacteria</taxon>
        <taxon>Bacillati</taxon>
        <taxon>Actinomycetota</taxon>
        <taxon>Acidimicrobiia</taxon>
        <taxon>Acidimicrobiales</taxon>
        <taxon>Acidimicrobiaceae</taxon>
        <taxon>Acidithrix</taxon>
    </lineage>
</organism>
<dbReference type="AlphaFoldDB" id="A0A0D8HJS6"/>
<dbReference type="InterPro" id="IPR020459">
    <property type="entry name" value="AMP-binding"/>
</dbReference>
<dbReference type="PATRIC" id="fig|1280514.3.peg.1252"/>
<dbReference type="PANTHER" id="PTHR43767">
    <property type="entry name" value="LONG-CHAIN-FATTY-ACID--COA LIGASE"/>
    <property type="match status" value="1"/>
</dbReference>
<keyword evidence="6" id="KW-1185">Reference proteome</keyword>
<dbReference type="NCBIfam" id="NF004837">
    <property type="entry name" value="PRK06187.1"/>
    <property type="match status" value="1"/>
</dbReference>
<evidence type="ECO:0000259" key="4">
    <source>
        <dbReference type="Pfam" id="PF13193"/>
    </source>
</evidence>
<dbReference type="Proteomes" id="UP000032360">
    <property type="component" value="Unassembled WGS sequence"/>
</dbReference>
<evidence type="ECO:0000256" key="2">
    <source>
        <dbReference type="ARBA" id="ARBA00022598"/>
    </source>
</evidence>
<evidence type="ECO:0000313" key="5">
    <source>
        <dbReference type="EMBL" id="KJF18208.1"/>
    </source>
</evidence>
<comment type="caution">
    <text evidence="5">The sequence shown here is derived from an EMBL/GenBank/DDBJ whole genome shotgun (WGS) entry which is preliminary data.</text>
</comment>
<dbReference type="EC" id="6.2.1.3" evidence="5"/>
<dbReference type="InterPro" id="IPR050237">
    <property type="entry name" value="ATP-dep_AMP-bd_enzyme"/>
</dbReference>
<proteinExistence type="inferred from homology"/>
<dbReference type="RefSeq" id="WP_200891186.1">
    <property type="nucleotide sequence ID" value="NZ_JXYS01000023.1"/>
</dbReference>
<evidence type="ECO:0000313" key="6">
    <source>
        <dbReference type="Proteomes" id="UP000032360"/>
    </source>
</evidence>
<dbReference type="InterPro" id="IPR042099">
    <property type="entry name" value="ANL_N_sf"/>
</dbReference>
<protein>
    <submittedName>
        <fullName evidence="5">Long-chain-fatty-acid--CoA ligase</fullName>
        <ecNumber evidence="5">6.2.1.3</ecNumber>
    </submittedName>
</protein>
<comment type="similarity">
    <text evidence="1">Belongs to the ATP-dependent AMP-binding enzyme family.</text>
</comment>
<dbReference type="InterPro" id="IPR025110">
    <property type="entry name" value="AMP-bd_C"/>
</dbReference>
<dbReference type="PRINTS" id="PR00154">
    <property type="entry name" value="AMPBINDING"/>
</dbReference>
<dbReference type="GO" id="GO:0004467">
    <property type="term" value="F:long-chain fatty acid-CoA ligase activity"/>
    <property type="evidence" value="ECO:0007669"/>
    <property type="project" value="UniProtKB-EC"/>
</dbReference>
<dbReference type="Gene3D" id="3.40.50.12780">
    <property type="entry name" value="N-terminal domain of ligase-like"/>
    <property type="match status" value="1"/>
</dbReference>
<evidence type="ECO:0000259" key="3">
    <source>
        <dbReference type="Pfam" id="PF00501"/>
    </source>
</evidence>
<feature type="domain" description="AMP-binding enzyme C-terminal" evidence="4">
    <location>
        <begin position="429"/>
        <end position="504"/>
    </location>
</feature>
<dbReference type="InterPro" id="IPR045851">
    <property type="entry name" value="AMP-bd_C_sf"/>
</dbReference>
<dbReference type="Pfam" id="PF00501">
    <property type="entry name" value="AMP-binding"/>
    <property type="match status" value="1"/>
</dbReference>
<gene>
    <name evidence="5" type="primary">lcfB4</name>
    <name evidence="5" type="ORF">AXFE_09540</name>
</gene>
<reference evidence="5 6" key="1">
    <citation type="submission" date="2015-01" db="EMBL/GenBank/DDBJ databases">
        <title>Draft genome of the acidophilic iron oxidizer Acidithrix ferrooxidans strain Py-F3.</title>
        <authorList>
            <person name="Poehlein A."/>
            <person name="Eisen S."/>
            <person name="Schloemann M."/>
            <person name="Johnson B.D."/>
            <person name="Daniel R."/>
            <person name="Muehling M."/>
        </authorList>
    </citation>
    <scope>NUCLEOTIDE SEQUENCE [LARGE SCALE GENOMIC DNA]</scope>
    <source>
        <strain evidence="5 6">Py-F3</strain>
    </source>
</reference>
<sequence>MSTFVMGEWISRRAHIEGDRIALMSKTRRLSYKDFEARTNQVANALYAAGVRPYDRVALLSLNSVEFLEIVFGVAKLGAIAVPINFRLSSQEVAYILFDSGATTLFYSSQLEEVAVTACEAEGVHVRRTISIGQPSSGASDLVASDVMAFEDFVSKGSVDPYPSQVLIDDVAMIMYTSGTTGRPKGAMLTHSNMTWNAINLLGGLDGVSHNDITVTSAPLFHIGGLGVFCLPLIYIGATNYIQESFDPNETLRLLEEFKATCLFMVPAMWAALSRVADFDSYDLSSLRFGVSGGAPCPLPVIDFFIDHSVSFLEGFGMTETSPMVSVLSSDQIRLRAGSIGRVVMHVDAKIVGEQGELLSPGVVGELCVRGPNIFKGYWGLGLATKEAIVDGWFHTGDLGKMDEEGFITLVDRKKDMIISGGENVYPIEVEQVLFRHEAIMDVAVIGVPDDKWGETVAAIVVLADGFECTSSEIIDFARSKMARYKAPTIIYFVDALPRNATGKVLKRTLRGDFTGTSSSVLR</sequence>
<dbReference type="InterPro" id="IPR020845">
    <property type="entry name" value="AMP-binding_CS"/>
</dbReference>
<dbReference type="FunFam" id="3.30.300.30:FF:000008">
    <property type="entry name" value="2,3-dihydroxybenzoate-AMP ligase"/>
    <property type="match status" value="1"/>
</dbReference>
<dbReference type="Gene3D" id="3.30.300.30">
    <property type="match status" value="1"/>
</dbReference>
<evidence type="ECO:0000256" key="1">
    <source>
        <dbReference type="ARBA" id="ARBA00006432"/>
    </source>
</evidence>
<keyword evidence="2 5" id="KW-0436">Ligase</keyword>
<name>A0A0D8HJS6_9ACTN</name>
<dbReference type="SUPFAM" id="SSF56801">
    <property type="entry name" value="Acetyl-CoA synthetase-like"/>
    <property type="match status" value="1"/>
</dbReference>
<dbReference type="EMBL" id="JXYS01000023">
    <property type="protein sequence ID" value="KJF18208.1"/>
    <property type="molecule type" value="Genomic_DNA"/>
</dbReference>
<dbReference type="PROSITE" id="PS00455">
    <property type="entry name" value="AMP_BINDING"/>
    <property type="match status" value="1"/>
</dbReference>
<dbReference type="STRING" id="1280514.AXFE_09540"/>
<dbReference type="CDD" id="cd17631">
    <property type="entry name" value="FACL_FadD13-like"/>
    <property type="match status" value="1"/>
</dbReference>
<dbReference type="InterPro" id="IPR000873">
    <property type="entry name" value="AMP-dep_synth/lig_dom"/>
</dbReference>
<dbReference type="Pfam" id="PF13193">
    <property type="entry name" value="AMP-binding_C"/>
    <property type="match status" value="1"/>
</dbReference>